<reference evidence="2 3" key="1">
    <citation type="submission" date="2014-04" db="EMBL/GenBank/DDBJ databases">
        <authorList>
            <consortium name="DOE Joint Genome Institute"/>
            <person name="Kuo A."/>
            <person name="Martino E."/>
            <person name="Perotto S."/>
            <person name="Kohler A."/>
            <person name="Nagy L.G."/>
            <person name="Floudas D."/>
            <person name="Copeland A."/>
            <person name="Barry K.W."/>
            <person name="Cichocki N."/>
            <person name="Veneault-Fourrey C."/>
            <person name="LaButti K."/>
            <person name="Lindquist E.A."/>
            <person name="Lipzen A."/>
            <person name="Lundell T."/>
            <person name="Morin E."/>
            <person name="Murat C."/>
            <person name="Sun H."/>
            <person name="Tunlid A."/>
            <person name="Henrissat B."/>
            <person name="Grigoriev I.V."/>
            <person name="Hibbett D.S."/>
            <person name="Martin F."/>
            <person name="Nordberg H.P."/>
            <person name="Cantor M.N."/>
            <person name="Hua S.X."/>
        </authorList>
    </citation>
    <scope>NUCLEOTIDE SEQUENCE [LARGE SCALE GENOMIC DNA]</scope>
    <source>
        <strain evidence="2 3">Zn</strain>
    </source>
</reference>
<name>A0A0C3HAT5_OIDMZ</name>
<reference evidence="3" key="2">
    <citation type="submission" date="2015-01" db="EMBL/GenBank/DDBJ databases">
        <title>Evolutionary Origins and Diversification of the Mycorrhizal Mutualists.</title>
        <authorList>
            <consortium name="DOE Joint Genome Institute"/>
            <consortium name="Mycorrhizal Genomics Consortium"/>
            <person name="Kohler A."/>
            <person name="Kuo A."/>
            <person name="Nagy L.G."/>
            <person name="Floudas D."/>
            <person name="Copeland A."/>
            <person name="Barry K.W."/>
            <person name="Cichocki N."/>
            <person name="Veneault-Fourrey C."/>
            <person name="LaButti K."/>
            <person name="Lindquist E.A."/>
            <person name="Lipzen A."/>
            <person name="Lundell T."/>
            <person name="Morin E."/>
            <person name="Murat C."/>
            <person name="Riley R."/>
            <person name="Ohm R."/>
            <person name="Sun H."/>
            <person name="Tunlid A."/>
            <person name="Henrissat B."/>
            <person name="Grigoriev I.V."/>
            <person name="Hibbett D.S."/>
            <person name="Martin F."/>
        </authorList>
    </citation>
    <scope>NUCLEOTIDE SEQUENCE [LARGE SCALE GENOMIC DNA]</scope>
    <source>
        <strain evidence="3">Zn</strain>
    </source>
</reference>
<feature type="compositionally biased region" description="Low complexity" evidence="1">
    <location>
        <begin position="18"/>
        <end position="54"/>
    </location>
</feature>
<protein>
    <submittedName>
        <fullName evidence="2">Uncharacterized protein</fullName>
    </submittedName>
</protein>
<proteinExistence type="predicted"/>
<dbReference type="AlphaFoldDB" id="A0A0C3HAT5"/>
<sequence>MGANNSHISRHRSRRSSRITTAPSTPATTFSSTVYGTPATKYTSTSTYTTPSHSNAPSPTTSYSIPADERTSISCEPATSPVDVSRAHVPLRIGYPYYEEVVALEAKQRRRSRSLSKVLDTIGFNGGNH</sequence>
<accession>A0A0C3HAT5</accession>
<organism evidence="2 3">
    <name type="scientific">Oidiodendron maius (strain Zn)</name>
    <dbReference type="NCBI Taxonomy" id="913774"/>
    <lineage>
        <taxon>Eukaryota</taxon>
        <taxon>Fungi</taxon>
        <taxon>Dikarya</taxon>
        <taxon>Ascomycota</taxon>
        <taxon>Pezizomycotina</taxon>
        <taxon>Leotiomycetes</taxon>
        <taxon>Leotiomycetes incertae sedis</taxon>
        <taxon>Myxotrichaceae</taxon>
        <taxon>Oidiodendron</taxon>
    </lineage>
</organism>
<evidence type="ECO:0000256" key="1">
    <source>
        <dbReference type="SAM" id="MobiDB-lite"/>
    </source>
</evidence>
<keyword evidence="3" id="KW-1185">Reference proteome</keyword>
<evidence type="ECO:0000313" key="2">
    <source>
        <dbReference type="EMBL" id="KIN00340.1"/>
    </source>
</evidence>
<gene>
    <name evidence="2" type="ORF">OIDMADRAFT_19478</name>
</gene>
<dbReference type="InParanoid" id="A0A0C3HAT5"/>
<dbReference type="Proteomes" id="UP000054321">
    <property type="component" value="Unassembled WGS sequence"/>
</dbReference>
<dbReference type="HOGENOM" id="CLU_1949446_0_0_1"/>
<feature type="compositionally biased region" description="Polar residues" evidence="1">
    <location>
        <begin position="55"/>
        <end position="64"/>
    </location>
</feature>
<dbReference type="EMBL" id="KN832877">
    <property type="protein sequence ID" value="KIN00340.1"/>
    <property type="molecule type" value="Genomic_DNA"/>
</dbReference>
<evidence type="ECO:0000313" key="3">
    <source>
        <dbReference type="Proteomes" id="UP000054321"/>
    </source>
</evidence>
<feature type="region of interest" description="Disordered" evidence="1">
    <location>
        <begin position="1"/>
        <end position="82"/>
    </location>
</feature>
<feature type="compositionally biased region" description="Basic residues" evidence="1">
    <location>
        <begin position="8"/>
        <end position="17"/>
    </location>
</feature>